<evidence type="ECO:0000259" key="2">
    <source>
        <dbReference type="Pfam" id="PF07593"/>
    </source>
</evidence>
<dbReference type="Proteomes" id="UP000830835">
    <property type="component" value="Unassembled WGS sequence"/>
</dbReference>
<evidence type="ECO:0000313" key="3">
    <source>
        <dbReference type="EMBL" id="MCJ2544357.1"/>
    </source>
</evidence>
<dbReference type="SUPFAM" id="SSF69318">
    <property type="entry name" value="Integrin alpha N-terminal domain"/>
    <property type="match status" value="1"/>
</dbReference>
<dbReference type="InterPro" id="IPR013517">
    <property type="entry name" value="FG-GAP"/>
</dbReference>
<protein>
    <submittedName>
        <fullName evidence="3">CRTAC1 family protein</fullName>
    </submittedName>
</protein>
<dbReference type="InterPro" id="IPR027039">
    <property type="entry name" value="Crtac1"/>
</dbReference>
<keyword evidence="1" id="KW-0732">Signal</keyword>
<dbReference type="PANTHER" id="PTHR16026">
    <property type="entry name" value="CARTILAGE ACIDIC PROTEIN 1"/>
    <property type="match status" value="1"/>
</dbReference>
<feature type="domain" description="ASPIC/UnbV" evidence="2">
    <location>
        <begin position="382"/>
        <end position="454"/>
    </location>
</feature>
<dbReference type="InterPro" id="IPR011519">
    <property type="entry name" value="UnbV_ASPIC"/>
</dbReference>
<dbReference type="Pfam" id="PF07593">
    <property type="entry name" value="UnbV_ASPIC"/>
    <property type="match status" value="1"/>
</dbReference>
<name>A0ABT0CEZ6_THEVL</name>
<accession>A0ABT0CEZ6</accession>
<evidence type="ECO:0000256" key="1">
    <source>
        <dbReference type="ARBA" id="ARBA00022729"/>
    </source>
</evidence>
<dbReference type="Gene3D" id="2.130.10.130">
    <property type="entry name" value="Integrin alpha, N-terminal"/>
    <property type="match status" value="1"/>
</dbReference>
<sequence length="464" mass="50454">MFQDCSSLIRLNPPALHYGVAVCDLDQDRAFELFVCGFRGPNRVLKWEDQALVDQADETLADVERMAIGVAAGDFDGDGQEELYVLNTDTFGGRKRFGDRLFDRQGSGWVDLFSLPQNQDALNLTAGRSVACIDRLGQGRYGFFVANYGGPMRLYELTPHGMIADVAPEVGLNRVTGGRGVVAVPLVSQRMDIFAVNEQGANFLFRNLGNGTFEDIAAEVGLQDPLEHGRGVAAVDLDGDGQLDLVYGNWEGPHRLWIQTSTGAFQNVAPPELARPSRIRTVIAADFDNDGYPELFFNNIGEPNRLFAYRSGAWQAIDLGAATEPEGLGTGAAVADLDGDGRLELLIAHGESGPQPLSLYRPLANAHNWLRVLPLTRQGSPARGALVRLVTASPSQDGVRVQVQAIDAGSGYLCQMEPVAHFGLGSESRVKEVQIQWPDGQRLSMAYPPVNQLLRIPHPSEEKS</sequence>
<dbReference type="RefSeq" id="WP_244352836.1">
    <property type="nucleotide sequence ID" value="NZ_JAFIRA010000060.1"/>
</dbReference>
<reference evidence="3" key="1">
    <citation type="submission" date="2021-02" db="EMBL/GenBank/DDBJ databases">
        <title>The CRISPR/cas machinery reduction and long-range gene transfer in the hot spring cyanobacterium Synechococcus.</title>
        <authorList>
            <person name="Dvorak P."/>
            <person name="Jahodarova E."/>
            <person name="Hasler P."/>
            <person name="Poulickova A."/>
        </authorList>
    </citation>
    <scope>NUCLEOTIDE SEQUENCE</scope>
    <source>
        <strain evidence="3">Rupite</strain>
    </source>
</reference>
<proteinExistence type="predicted"/>
<dbReference type="Pfam" id="PF13517">
    <property type="entry name" value="FG-GAP_3"/>
    <property type="match status" value="2"/>
</dbReference>
<gene>
    <name evidence="3" type="ORF">JX360_15835</name>
</gene>
<dbReference type="EMBL" id="JAFIRA010000060">
    <property type="protein sequence ID" value="MCJ2544357.1"/>
    <property type="molecule type" value="Genomic_DNA"/>
</dbReference>
<comment type="caution">
    <text evidence="3">The sequence shown here is derived from an EMBL/GenBank/DDBJ whole genome shotgun (WGS) entry which is preliminary data.</text>
</comment>
<evidence type="ECO:0000313" key="4">
    <source>
        <dbReference type="Proteomes" id="UP000830835"/>
    </source>
</evidence>
<keyword evidence="4" id="KW-1185">Reference proteome</keyword>
<dbReference type="PANTHER" id="PTHR16026:SF0">
    <property type="entry name" value="CARTILAGE ACIDIC PROTEIN 1"/>
    <property type="match status" value="1"/>
</dbReference>
<dbReference type="InterPro" id="IPR028994">
    <property type="entry name" value="Integrin_alpha_N"/>
</dbReference>
<organism evidence="3 4">
    <name type="scientific">Thermostichus vulcanus str. 'Rupite'</name>
    <dbReference type="NCBI Taxonomy" id="2813851"/>
    <lineage>
        <taxon>Bacteria</taxon>
        <taxon>Bacillati</taxon>
        <taxon>Cyanobacteriota</taxon>
        <taxon>Cyanophyceae</taxon>
        <taxon>Thermostichales</taxon>
        <taxon>Thermostichaceae</taxon>
        <taxon>Thermostichus</taxon>
    </lineage>
</organism>